<dbReference type="EMBL" id="LS483487">
    <property type="protein sequence ID" value="SQJ11006.1"/>
    <property type="molecule type" value="Genomic_DNA"/>
</dbReference>
<dbReference type="Gene3D" id="3.90.1150.10">
    <property type="entry name" value="Aspartate Aminotransferase, domain 1"/>
    <property type="match status" value="1"/>
</dbReference>
<dbReference type="Proteomes" id="UP000249008">
    <property type="component" value="Chromosome 1"/>
</dbReference>
<organism evidence="5 6">
    <name type="scientific">Fusobacterium ulcerans</name>
    <dbReference type="NCBI Taxonomy" id="861"/>
    <lineage>
        <taxon>Bacteria</taxon>
        <taxon>Fusobacteriati</taxon>
        <taxon>Fusobacteriota</taxon>
        <taxon>Fusobacteriia</taxon>
        <taxon>Fusobacteriales</taxon>
        <taxon>Fusobacteriaceae</taxon>
        <taxon>Fusobacterium</taxon>
    </lineage>
</organism>
<dbReference type="InterPro" id="IPR015422">
    <property type="entry name" value="PyrdxlP-dep_Trfase_small"/>
</dbReference>
<comment type="similarity">
    <text evidence="2">Belongs to the threonine aldolase family.</text>
</comment>
<dbReference type="GO" id="GO:0016829">
    <property type="term" value="F:lyase activity"/>
    <property type="evidence" value="ECO:0007669"/>
    <property type="project" value="UniProtKB-KW"/>
</dbReference>
<proteinExistence type="inferred from homology"/>
<dbReference type="InterPro" id="IPR015424">
    <property type="entry name" value="PyrdxlP-dep_Trfase"/>
</dbReference>
<dbReference type="GO" id="GO:0006520">
    <property type="term" value="P:amino acid metabolic process"/>
    <property type="evidence" value="ECO:0007669"/>
    <property type="project" value="InterPro"/>
</dbReference>
<dbReference type="PANTHER" id="PTHR48097:SF5">
    <property type="entry name" value="LOW SPECIFICITY L-THREONINE ALDOLASE"/>
    <property type="match status" value="1"/>
</dbReference>
<accession>A0AAX2JD82</accession>
<comment type="cofactor">
    <cofactor evidence="1">
        <name>pyridoxal 5'-phosphate</name>
        <dbReference type="ChEBI" id="CHEBI:597326"/>
    </cofactor>
</comment>
<gene>
    <name evidence="5" type="primary">ltaE</name>
    <name evidence="5" type="ORF">NCTC12112_02519</name>
</gene>
<keyword evidence="3" id="KW-0663">Pyridoxal phosphate</keyword>
<reference evidence="5 6" key="1">
    <citation type="submission" date="2018-06" db="EMBL/GenBank/DDBJ databases">
        <authorList>
            <consortium name="Pathogen Informatics"/>
            <person name="Doyle S."/>
        </authorList>
    </citation>
    <scope>NUCLEOTIDE SEQUENCE [LARGE SCALE GENOMIC DNA]</scope>
    <source>
        <strain evidence="5 6">NCTC12112</strain>
    </source>
</reference>
<dbReference type="GeneID" id="78453799"/>
<dbReference type="InterPro" id="IPR001597">
    <property type="entry name" value="ArAA_b-elim_lyase/Thr_aldolase"/>
</dbReference>
<dbReference type="SUPFAM" id="SSF53383">
    <property type="entry name" value="PLP-dependent transferases"/>
    <property type="match status" value="1"/>
</dbReference>
<sequence>MISFKNDYSEGALPYIMEALLKTNMEQTVGYGEDEYTAQAVEAIKKSIKCDDCYVRLLVGGTQTNLLTIAHSLRPHEAVIAADTGHISVHEGGAIEATGHKVIELKTSGDGKLNVEIVRKSVDLHEDTHMVQPKMVYISNPTEIGTLYSKQELIDLYEYCKSRDLYLYIDGARLASALASEKNDLQLEDYPKYSDVFYIGGTKCGLLFGEALVIVNKELRKSQFIRITKQKGATLAKGRLLGVQFAELFKGDNYYQVGKHSNEMAMTLKKAFLDKGFELKTDSYTNQQFPIFPVEMIEEIGKKYRYEFWEKVDEKHSAIRFVTSWATKKEHVDEFLKDFEELCKKYK</sequence>
<dbReference type="Gene3D" id="3.40.640.10">
    <property type="entry name" value="Type I PLP-dependent aspartate aminotransferase-like (Major domain)"/>
    <property type="match status" value="1"/>
</dbReference>
<feature type="domain" description="Aromatic amino acid beta-eliminating lyase/threonine aldolase" evidence="4">
    <location>
        <begin position="15"/>
        <end position="289"/>
    </location>
</feature>
<dbReference type="Pfam" id="PF01212">
    <property type="entry name" value="Beta_elim_lyase"/>
    <property type="match status" value="1"/>
</dbReference>
<dbReference type="InterPro" id="IPR015421">
    <property type="entry name" value="PyrdxlP-dep_Trfase_major"/>
</dbReference>
<dbReference type="AlphaFoldDB" id="A0AAX2JD82"/>
<dbReference type="RefSeq" id="WP_005980935.1">
    <property type="nucleotide sequence ID" value="NZ_BAABXY010000001.1"/>
</dbReference>
<name>A0AAX2JD82_9FUSO</name>
<protein>
    <submittedName>
        <fullName evidence="5">Low specificity L-threonine aldolase</fullName>
        <ecNumber evidence="5">4.1.2.48</ecNumber>
    </submittedName>
</protein>
<dbReference type="KEGG" id="ful:C4N20_03180"/>
<evidence type="ECO:0000259" key="4">
    <source>
        <dbReference type="Pfam" id="PF01212"/>
    </source>
</evidence>
<dbReference type="EC" id="4.1.2.48" evidence="5"/>
<evidence type="ECO:0000256" key="3">
    <source>
        <dbReference type="ARBA" id="ARBA00022898"/>
    </source>
</evidence>
<evidence type="ECO:0000313" key="5">
    <source>
        <dbReference type="EMBL" id="SQJ11006.1"/>
    </source>
</evidence>
<evidence type="ECO:0000256" key="2">
    <source>
        <dbReference type="ARBA" id="ARBA00006966"/>
    </source>
</evidence>
<evidence type="ECO:0000256" key="1">
    <source>
        <dbReference type="ARBA" id="ARBA00001933"/>
    </source>
</evidence>
<dbReference type="PANTHER" id="PTHR48097">
    <property type="entry name" value="L-THREONINE ALDOLASE-RELATED"/>
    <property type="match status" value="1"/>
</dbReference>
<keyword evidence="5" id="KW-0456">Lyase</keyword>
<evidence type="ECO:0000313" key="6">
    <source>
        <dbReference type="Proteomes" id="UP000249008"/>
    </source>
</evidence>